<feature type="domain" description="Peptidase C14 caspase" evidence="3">
    <location>
        <begin position="718"/>
        <end position="972"/>
    </location>
</feature>
<dbReference type="OrthoDB" id="3223806at2759"/>
<evidence type="ECO:0000256" key="1">
    <source>
        <dbReference type="ARBA" id="ARBA00009005"/>
    </source>
</evidence>
<dbReference type="Pfam" id="PF00656">
    <property type="entry name" value="Peptidase_C14"/>
    <property type="match status" value="1"/>
</dbReference>
<dbReference type="GO" id="GO:0006508">
    <property type="term" value="P:proteolysis"/>
    <property type="evidence" value="ECO:0007669"/>
    <property type="project" value="InterPro"/>
</dbReference>
<feature type="compositionally biased region" description="Low complexity" evidence="2">
    <location>
        <begin position="633"/>
        <end position="642"/>
    </location>
</feature>
<dbReference type="PANTHER" id="PTHR48104">
    <property type="entry name" value="METACASPASE-4"/>
    <property type="match status" value="1"/>
</dbReference>
<feature type="region of interest" description="Disordered" evidence="2">
    <location>
        <begin position="505"/>
        <end position="575"/>
    </location>
</feature>
<dbReference type="InterPro" id="IPR011600">
    <property type="entry name" value="Pept_C14_caspase"/>
</dbReference>
<dbReference type="Gene3D" id="3.40.50.12660">
    <property type="match status" value="1"/>
</dbReference>
<evidence type="ECO:0000313" key="5">
    <source>
        <dbReference type="Proteomes" id="UP000613740"/>
    </source>
</evidence>
<evidence type="ECO:0000313" key="4">
    <source>
        <dbReference type="EMBL" id="KAG2436549.1"/>
    </source>
</evidence>
<comment type="similarity">
    <text evidence="1">Belongs to the peptidase C14B family.</text>
</comment>
<feature type="compositionally biased region" description="Pro residues" evidence="2">
    <location>
        <begin position="159"/>
        <end position="169"/>
    </location>
</feature>
<feature type="region of interest" description="Disordered" evidence="2">
    <location>
        <begin position="600"/>
        <end position="675"/>
    </location>
</feature>
<comment type="caution">
    <text evidence="4">The sequence shown here is derived from an EMBL/GenBank/DDBJ whole genome shotgun (WGS) entry which is preliminary data.</text>
</comment>
<evidence type="ECO:0000259" key="3">
    <source>
        <dbReference type="Pfam" id="PF00656"/>
    </source>
</evidence>
<gene>
    <name evidence="4" type="ORF">HYH02_011486</name>
</gene>
<dbReference type="PANTHER" id="PTHR48104:SF30">
    <property type="entry name" value="METACASPASE-1"/>
    <property type="match status" value="1"/>
</dbReference>
<dbReference type="EMBL" id="JAEHOD010000049">
    <property type="protein sequence ID" value="KAG2436549.1"/>
    <property type="molecule type" value="Genomic_DNA"/>
</dbReference>
<dbReference type="Gene3D" id="1.25.40.20">
    <property type="entry name" value="Ankyrin repeat-containing domain"/>
    <property type="match status" value="2"/>
</dbReference>
<proteinExistence type="inferred from homology"/>
<dbReference type="AlphaFoldDB" id="A0A835TA36"/>
<dbReference type="InterPro" id="IPR036770">
    <property type="entry name" value="Ankyrin_rpt-contain_sf"/>
</dbReference>
<dbReference type="GO" id="GO:0004197">
    <property type="term" value="F:cysteine-type endopeptidase activity"/>
    <property type="evidence" value="ECO:0007669"/>
    <property type="project" value="InterPro"/>
</dbReference>
<evidence type="ECO:0000256" key="2">
    <source>
        <dbReference type="SAM" id="MobiDB-lite"/>
    </source>
</evidence>
<dbReference type="InterPro" id="IPR050452">
    <property type="entry name" value="Metacaspase"/>
</dbReference>
<feature type="compositionally biased region" description="Basic and acidic residues" evidence="2">
    <location>
        <begin position="603"/>
        <end position="615"/>
    </location>
</feature>
<protein>
    <recommendedName>
        <fullName evidence="3">Peptidase C14 caspase domain-containing protein</fullName>
    </recommendedName>
</protein>
<keyword evidence="5" id="KW-1185">Reference proteome</keyword>
<feature type="region of interest" description="Disordered" evidence="2">
    <location>
        <begin position="155"/>
        <end position="185"/>
    </location>
</feature>
<dbReference type="Proteomes" id="UP000613740">
    <property type="component" value="Unassembled WGS sequence"/>
</dbReference>
<accession>A0A835TA36</accession>
<name>A0A835TA36_9CHLO</name>
<feature type="compositionally biased region" description="Basic residues" evidence="2">
    <location>
        <begin position="546"/>
        <end position="560"/>
    </location>
</feature>
<sequence>MKLVCGAARSGSLEVVEAALEATGLSAGGWVFAAAAGGKAGPGAALALCKRLLGLGCPLSVKYGLTALDKAAAAGNADVCEWLLAGEPQRCQWSCNALCAAARGGHADLVFWLQAQARPNEQSRYFSYAVHLMMAAAHGCSLANLGRIYKEWLGRRPPRPPQLPPPPPPGREHQQPRNRARPFGPDFCETRPDGFRVTFSSENFVAMLAAAARCPTEEWLDKVDSLMRWHCGDGSEQLLGSCAEALSKIFGAAMSAPDGLARVRLMWEQRGWRPADGLTAAVGAAAVRRDTEAVRVLFRELGARMEEDHQYGLWYLPLSGPVLAGDLAFLQLMLRTYHVPCSGKRFCSLVVNAAEEGHEHVVRWLLGWVAAEPEPEPEPPAEYGLSRRQCFTEALNRGLHAAVCYGSAAAVRCLLEQGARLEPGPPWWLNAVRSGSVATLRALAESGYAPNAATVYEAAVEEGDRRVVRELARLRVRSSDAAVGLLALLEDPDVPLDELRWLLEGEDGGGGGAGAGGGSAGAGSSAGGSSGDPAAAGHVISGTGRAGKRQQKQQKYRHAGRASAPGTGAAGAAGVAGEGPAAEALRYEDEWQRALRAVRGRGRGREARQSHDKEMATVPADPAASVTPNGCSAAAPDAAAEEPPYPLGEEPEADEHGMPVNDGGEGGDDDASKEGLGAMEKGLKAQPKPKAAGDVAKAAPAAAKPVLAAPPPARAPVKRALLIGCNYTGSRVQLAGCKNDTLAMAEVVAGFWQGGGDTHWLLDSPNSELDPRPTKANILAELAWLTGDLAAGDQLFLYYSGHGKQVADTSGDEADGQDEALVPLDYESAGVLTDDELSTALLSKIPAGAKLTIITDACHSGTVLDLPYRYYCNSITKDGKKPRKPYNFEDWTSDTRETTDAALAARYGGANCGSIVFYSSSQDEQTSATTIMAVDSKFAYRGAFTASLIASLKENNFNIKNKYLLKEVNCRLWIIGMAQRALLSSTQQALLDQPFSI</sequence>
<reference evidence="4" key="1">
    <citation type="journal article" date="2020" name="bioRxiv">
        <title>Comparative genomics of Chlamydomonas.</title>
        <authorList>
            <person name="Craig R.J."/>
            <person name="Hasan A.R."/>
            <person name="Ness R.W."/>
            <person name="Keightley P.D."/>
        </authorList>
    </citation>
    <scope>NUCLEOTIDE SEQUENCE</scope>
    <source>
        <strain evidence="4">CCAP 11/173</strain>
    </source>
</reference>
<feature type="compositionally biased region" description="Gly residues" evidence="2">
    <location>
        <begin position="508"/>
        <end position="530"/>
    </location>
</feature>
<dbReference type="SUPFAM" id="SSF48403">
    <property type="entry name" value="Ankyrin repeat"/>
    <property type="match status" value="2"/>
</dbReference>
<organism evidence="4 5">
    <name type="scientific">Chlamydomonas schloesseri</name>
    <dbReference type="NCBI Taxonomy" id="2026947"/>
    <lineage>
        <taxon>Eukaryota</taxon>
        <taxon>Viridiplantae</taxon>
        <taxon>Chlorophyta</taxon>
        <taxon>core chlorophytes</taxon>
        <taxon>Chlorophyceae</taxon>
        <taxon>CS clade</taxon>
        <taxon>Chlamydomonadales</taxon>
        <taxon>Chlamydomonadaceae</taxon>
        <taxon>Chlamydomonas</taxon>
    </lineage>
</organism>
<dbReference type="GO" id="GO:0005737">
    <property type="term" value="C:cytoplasm"/>
    <property type="evidence" value="ECO:0007669"/>
    <property type="project" value="TreeGrafter"/>
</dbReference>